<proteinExistence type="predicted"/>
<keyword evidence="2" id="KW-1185">Reference proteome</keyword>
<dbReference type="EMBL" id="FOIB01000014">
    <property type="protein sequence ID" value="SEU39908.1"/>
    <property type="molecule type" value="Genomic_DNA"/>
</dbReference>
<sequence>MLMLASTLEVSSFDARRVSEVSRLLADGVHR</sequence>
<gene>
    <name evidence="1" type="ORF">SAMN05443572_114226</name>
</gene>
<name>A0ABY1CWC9_MYXFU</name>
<comment type="caution">
    <text evidence="1">The sequence shown here is derived from an EMBL/GenBank/DDBJ whole genome shotgun (WGS) entry which is preliminary data.</text>
</comment>
<organism evidence="1 2">
    <name type="scientific">Myxococcus fulvus</name>
    <dbReference type="NCBI Taxonomy" id="33"/>
    <lineage>
        <taxon>Bacteria</taxon>
        <taxon>Pseudomonadati</taxon>
        <taxon>Myxococcota</taxon>
        <taxon>Myxococcia</taxon>
        <taxon>Myxococcales</taxon>
        <taxon>Cystobacterineae</taxon>
        <taxon>Myxococcaceae</taxon>
        <taxon>Myxococcus</taxon>
    </lineage>
</organism>
<dbReference type="Proteomes" id="UP000183760">
    <property type="component" value="Unassembled WGS sequence"/>
</dbReference>
<reference evidence="1 2" key="1">
    <citation type="submission" date="2016-10" db="EMBL/GenBank/DDBJ databases">
        <authorList>
            <person name="Varghese N."/>
            <person name="Submissions S."/>
        </authorList>
    </citation>
    <scope>NUCLEOTIDE SEQUENCE [LARGE SCALE GENOMIC DNA]</scope>
    <source>
        <strain evidence="1 2">DSM 16525</strain>
    </source>
</reference>
<evidence type="ECO:0000313" key="2">
    <source>
        <dbReference type="Proteomes" id="UP000183760"/>
    </source>
</evidence>
<protein>
    <submittedName>
        <fullName evidence="1">Uncharacterized protein</fullName>
    </submittedName>
</protein>
<evidence type="ECO:0000313" key="1">
    <source>
        <dbReference type="EMBL" id="SEU39908.1"/>
    </source>
</evidence>
<accession>A0ABY1CWC9</accession>